<accession>A0ABM9JY57</accession>
<feature type="region of interest" description="Disordered" evidence="1">
    <location>
        <begin position="95"/>
        <end position="124"/>
    </location>
</feature>
<name>A0ABM9JY57_9RALS</name>
<comment type="caution">
    <text evidence="2">The sequence shown here is derived from an EMBL/GenBank/DDBJ whole genome shotgun (WGS) entry which is preliminary data.</text>
</comment>
<dbReference type="Proteomes" id="UP001189813">
    <property type="component" value="Unassembled WGS sequence"/>
</dbReference>
<organism evidence="2 3">
    <name type="scientific">Ralstonia psammae</name>
    <dbReference type="NCBI Taxonomy" id="3058598"/>
    <lineage>
        <taxon>Bacteria</taxon>
        <taxon>Pseudomonadati</taxon>
        <taxon>Pseudomonadota</taxon>
        <taxon>Betaproteobacteria</taxon>
        <taxon>Burkholderiales</taxon>
        <taxon>Burkholderiaceae</taxon>
        <taxon>Ralstonia</taxon>
    </lineage>
</organism>
<gene>
    <name evidence="2" type="ORF">LMG19083_04572</name>
</gene>
<keyword evidence="3" id="KW-1185">Reference proteome</keyword>
<evidence type="ECO:0000313" key="2">
    <source>
        <dbReference type="EMBL" id="CAJ0807501.1"/>
    </source>
</evidence>
<protein>
    <submittedName>
        <fullName evidence="2">Uncharacterized protein</fullName>
    </submittedName>
</protein>
<reference evidence="2 3" key="1">
    <citation type="submission" date="2023-07" db="EMBL/GenBank/DDBJ databases">
        <authorList>
            <person name="Peeters C."/>
        </authorList>
    </citation>
    <scope>NUCLEOTIDE SEQUENCE [LARGE SCALE GENOMIC DNA]</scope>
    <source>
        <strain evidence="2 3">LMG 19083</strain>
    </source>
</reference>
<sequence length="124" mass="13896">MPPMIWHSGSWVRSAPHVAKLPKQVAAPAPDRAAKRELWLARAWRRRADGASTLYAGDFRILVYFTGRSWGYNIETVKGEPASWSKTSLPACQTLSWPPSAKSRAYRERQGRPTHQRHTGEAGG</sequence>
<evidence type="ECO:0000256" key="1">
    <source>
        <dbReference type="SAM" id="MobiDB-lite"/>
    </source>
</evidence>
<evidence type="ECO:0000313" key="3">
    <source>
        <dbReference type="Proteomes" id="UP001189813"/>
    </source>
</evidence>
<proteinExistence type="predicted"/>
<dbReference type="EMBL" id="CATZBU010000017">
    <property type="protein sequence ID" value="CAJ0807501.1"/>
    <property type="molecule type" value="Genomic_DNA"/>
</dbReference>